<evidence type="ECO:0000256" key="8">
    <source>
        <dbReference type="ARBA" id="ARBA00022737"/>
    </source>
</evidence>
<name>A0A6J7JFB6_9ZZZZ</name>
<dbReference type="SUPFAM" id="SSF54631">
    <property type="entry name" value="CBS-domain pair"/>
    <property type="match status" value="1"/>
</dbReference>
<dbReference type="InterPro" id="IPR000644">
    <property type="entry name" value="CBS_dom"/>
</dbReference>
<accession>A0A6J7JFB6</accession>
<comment type="subcellular location">
    <subcellularLocation>
        <location evidence="2">Cell membrane</location>
        <topology evidence="2">Multi-pass membrane protein</topology>
    </subcellularLocation>
</comment>
<dbReference type="InterPro" id="IPR016483">
    <property type="entry name" value="UCP006404_Pept_M50_CBS"/>
</dbReference>
<evidence type="ECO:0000256" key="11">
    <source>
        <dbReference type="ARBA" id="ARBA00022989"/>
    </source>
</evidence>
<dbReference type="GO" id="GO:0005886">
    <property type="term" value="C:plasma membrane"/>
    <property type="evidence" value="ECO:0007669"/>
    <property type="project" value="UniProtKB-SubCell"/>
</dbReference>
<evidence type="ECO:0000259" key="16">
    <source>
        <dbReference type="Pfam" id="PF00571"/>
    </source>
</evidence>
<evidence type="ECO:0000256" key="6">
    <source>
        <dbReference type="ARBA" id="ARBA00022692"/>
    </source>
</evidence>
<dbReference type="PANTHER" id="PTHR39188:SF3">
    <property type="entry name" value="STAGE IV SPORULATION PROTEIN FB"/>
    <property type="match status" value="1"/>
</dbReference>
<keyword evidence="5" id="KW-0645">Protease</keyword>
<sequence>MTDNGDTTTRHGTFRIAGIPIVLPWSSLIGVALLTWLFAPGFSTAADPGARGYALAGVFAVLVYASILVHELAHAGAARAFRYPVYEIRLYALGGYTSYERRVGLPGSELMIALAGPASTLVLAAACWGAGTSLSGMLPTGSIVTEMLLQLGFVGLALGVYNLLPGLPLDGGSLVKCAVWKATGSEPLGMRVAAYTGFMVAAAVFAVPFYLSFRAGREAPDLTSVVAIALFSSWLGMGALEALRRSKVQQRLPTISARLLARRTLGVARDLPLAEALRRLAESGAGAMVVLDPAGRPMAIANEASISAVPEARRPWVTVASVSRSVEGHQSVPADLGGEDLLDFLREHPAAEHLVVDDDGGLFGVLTTGDVQAALSAP</sequence>
<dbReference type="PIRSF" id="PIRSF006404">
    <property type="entry name" value="UCP006404_Pept_M50_CBS"/>
    <property type="match status" value="1"/>
</dbReference>
<keyword evidence="12" id="KW-0482">Metalloprotease</keyword>
<keyword evidence="4" id="KW-1003">Cell membrane</keyword>
<keyword evidence="10" id="KW-0862">Zinc</keyword>
<feature type="domain" description="CBS" evidence="16">
    <location>
        <begin position="332"/>
        <end position="375"/>
    </location>
</feature>
<evidence type="ECO:0000256" key="3">
    <source>
        <dbReference type="ARBA" id="ARBA00007931"/>
    </source>
</evidence>
<keyword evidence="11 15" id="KW-1133">Transmembrane helix</keyword>
<feature type="domain" description="Peptidase M50" evidence="17">
    <location>
        <begin position="59"/>
        <end position="136"/>
    </location>
</feature>
<protein>
    <submittedName>
        <fullName evidence="18">Unannotated protein</fullName>
    </submittedName>
</protein>
<feature type="transmembrane region" description="Helical" evidence="15">
    <location>
        <begin position="50"/>
        <end position="69"/>
    </location>
</feature>
<reference evidence="18" key="1">
    <citation type="submission" date="2020-05" db="EMBL/GenBank/DDBJ databases">
        <authorList>
            <person name="Chiriac C."/>
            <person name="Salcher M."/>
            <person name="Ghai R."/>
            <person name="Kavagutti S V."/>
        </authorList>
    </citation>
    <scope>NUCLEOTIDE SEQUENCE</scope>
</reference>
<proteinExistence type="inferred from homology"/>
<evidence type="ECO:0000256" key="9">
    <source>
        <dbReference type="ARBA" id="ARBA00022801"/>
    </source>
</evidence>
<keyword evidence="13" id="KW-0129">CBS domain</keyword>
<evidence type="ECO:0000256" key="5">
    <source>
        <dbReference type="ARBA" id="ARBA00022670"/>
    </source>
</evidence>
<feature type="transmembrane region" description="Helical" evidence="15">
    <location>
        <begin position="12"/>
        <end position="38"/>
    </location>
</feature>
<keyword evidence="6 15" id="KW-0812">Transmembrane</keyword>
<feature type="transmembrane region" description="Helical" evidence="15">
    <location>
        <begin position="110"/>
        <end position="131"/>
    </location>
</feature>
<evidence type="ECO:0000256" key="13">
    <source>
        <dbReference type="ARBA" id="ARBA00023122"/>
    </source>
</evidence>
<feature type="transmembrane region" description="Helical" evidence="15">
    <location>
        <begin position="225"/>
        <end position="243"/>
    </location>
</feature>
<dbReference type="GO" id="GO:0006508">
    <property type="term" value="P:proteolysis"/>
    <property type="evidence" value="ECO:0007669"/>
    <property type="project" value="UniProtKB-KW"/>
</dbReference>
<dbReference type="InterPro" id="IPR046342">
    <property type="entry name" value="CBS_dom_sf"/>
</dbReference>
<evidence type="ECO:0000256" key="4">
    <source>
        <dbReference type="ARBA" id="ARBA00022475"/>
    </source>
</evidence>
<keyword evidence="14 15" id="KW-0472">Membrane</keyword>
<evidence type="ECO:0000256" key="10">
    <source>
        <dbReference type="ARBA" id="ARBA00022833"/>
    </source>
</evidence>
<evidence type="ECO:0000313" key="18">
    <source>
        <dbReference type="EMBL" id="CAB4941467.1"/>
    </source>
</evidence>
<dbReference type="Gene3D" id="3.10.580.10">
    <property type="entry name" value="CBS-domain"/>
    <property type="match status" value="1"/>
</dbReference>
<feature type="transmembrane region" description="Helical" evidence="15">
    <location>
        <begin position="143"/>
        <end position="164"/>
    </location>
</feature>
<gene>
    <name evidence="18" type="ORF">UFOPK3773_00883</name>
</gene>
<feature type="transmembrane region" description="Helical" evidence="15">
    <location>
        <begin position="192"/>
        <end position="213"/>
    </location>
</feature>
<keyword evidence="7" id="KW-0479">Metal-binding</keyword>
<dbReference type="InterPro" id="IPR008915">
    <property type="entry name" value="Peptidase_M50"/>
</dbReference>
<evidence type="ECO:0000256" key="1">
    <source>
        <dbReference type="ARBA" id="ARBA00001947"/>
    </source>
</evidence>
<dbReference type="Pfam" id="PF02163">
    <property type="entry name" value="Peptidase_M50"/>
    <property type="match status" value="2"/>
</dbReference>
<comment type="cofactor">
    <cofactor evidence="1">
        <name>Zn(2+)</name>
        <dbReference type="ChEBI" id="CHEBI:29105"/>
    </cofactor>
</comment>
<evidence type="ECO:0000259" key="17">
    <source>
        <dbReference type="Pfam" id="PF02163"/>
    </source>
</evidence>
<evidence type="ECO:0000256" key="12">
    <source>
        <dbReference type="ARBA" id="ARBA00023049"/>
    </source>
</evidence>
<dbReference type="GO" id="GO:0046872">
    <property type="term" value="F:metal ion binding"/>
    <property type="evidence" value="ECO:0007669"/>
    <property type="project" value="UniProtKB-KW"/>
</dbReference>
<comment type="similarity">
    <text evidence="3">Belongs to the peptidase M50B family.</text>
</comment>
<evidence type="ECO:0000256" key="14">
    <source>
        <dbReference type="ARBA" id="ARBA00023136"/>
    </source>
</evidence>
<evidence type="ECO:0000256" key="15">
    <source>
        <dbReference type="SAM" id="Phobius"/>
    </source>
</evidence>
<evidence type="ECO:0000256" key="2">
    <source>
        <dbReference type="ARBA" id="ARBA00004651"/>
    </source>
</evidence>
<keyword evidence="9" id="KW-0378">Hydrolase</keyword>
<dbReference type="AlphaFoldDB" id="A0A6J7JFB6"/>
<dbReference type="PANTHER" id="PTHR39188">
    <property type="entry name" value="MEMBRANE-ASSOCIATED ZINC METALLOPROTEASE M50B"/>
    <property type="match status" value="1"/>
</dbReference>
<dbReference type="EMBL" id="CAFBNF010000080">
    <property type="protein sequence ID" value="CAB4941467.1"/>
    <property type="molecule type" value="Genomic_DNA"/>
</dbReference>
<evidence type="ECO:0000256" key="7">
    <source>
        <dbReference type="ARBA" id="ARBA00022723"/>
    </source>
</evidence>
<organism evidence="18">
    <name type="scientific">freshwater metagenome</name>
    <dbReference type="NCBI Taxonomy" id="449393"/>
    <lineage>
        <taxon>unclassified sequences</taxon>
        <taxon>metagenomes</taxon>
        <taxon>ecological metagenomes</taxon>
    </lineage>
</organism>
<dbReference type="GO" id="GO:0008237">
    <property type="term" value="F:metallopeptidase activity"/>
    <property type="evidence" value="ECO:0007669"/>
    <property type="project" value="UniProtKB-KW"/>
</dbReference>
<keyword evidence="8" id="KW-0677">Repeat</keyword>
<dbReference type="Pfam" id="PF00571">
    <property type="entry name" value="CBS"/>
    <property type="match status" value="1"/>
</dbReference>
<feature type="domain" description="Peptidase M50" evidence="17">
    <location>
        <begin position="144"/>
        <end position="199"/>
    </location>
</feature>